<sequence>MNKTVFVLAGEVSGDLHASGALAELLRDKPDVTVFGTGGQKLGALGADLLYTVDQLSVMGFGEVLRHAFFLRRVIRDLKRAIVDRKPSVALLVDYPAMNLIMAKFLHEQGVPVVYYISPKVWAWKEGRVRKMRRYIDRLLVIFDFEVEFFLRHGVQADYVGNPVVEEVKAVRLPPRAEFLRRHGIEEGRPLVGLLPGSRKQELERIFPAMLEAAARLERTHGAVFLLGRAPHVSRELFSRHAEGVGVRLVECSAYEVMQYSDAAMVTSGTATLEALCFGLPMVVVYRTSSLNYLIGRMVVKLHSISLANIVTNGIFSTKQTVRELLQDDASPEAISAEVSRLLDDGAAREGMRTALLEAGGRLAASSPSPAVAAVLQEYLTC</sequence>
<keyword evidence="8" id="KW-0443">Lipid metabolism</keyword>
<dbReference type="InterPro" id="IPR003835">
    <property type="entry name" value="Glyco_trans_19"/>
</dbReference>
<gene>
    <name evidence="11" type="primary">lpxB</name>
    <name evidence="11" type="ORF">FGF68_06220</name>
</gene>
<dbReference type="Gene3D" id="3.40.50.2000">
    <property type="entry name" value="Glycogen Phosphorylase B"/>
    <property type="match status" value="1"/>
</dbReference>
<dbReference type="PANTHER" id="PTHR30372:SF4">
    <property type="entry name" value="LIPID-A-DISACCHARIDE SYNTHASE, MITOCHONDRIAL-RELATED"/>
    <property type="match status" value="1"/>
</dbReference>
<dbReference type="GO" id="GO:0005543">
    <property type="term" value="F:phospholipid binding"/>
    <property type="evidence" value="ECO:0007669"/>
    <property type="project" value="TreeGrafter"/>
</dbReference>
<evidence type="ECO:0000256" key="8">
    <source>
        <dbReference type="ARBA" id="ARBA00023098"/>
    </source>
</evidence>
<dbReference type="PANTHER" id="PTHR30372">
    <property type="entry name" value="LIPID-A-DISACCHARIDE SYNTHASE"/>
    <property type="match status" value="1"/>
</dbReference>
<keyword evidence="6 11" id="KW-0328">Glycosyltransferase</keyword>
<keyword evidence="5" id="KW-0441">Lipid A biosynthesis</keyword>
<keyword evidence="4" id="KW-0444">Lipid biosynthesis</keyword>
<dbReference type="SUPFAM" id="SSF53756">
    <property type="entry name" value="UDP-Glycosyltransferase/glycogen phosphorylase"/>
    <property type="match status" value="1"/>
</dbReference>
<evidence type="ECO:0000256" key="3">
    <source>
        <dbReference type="ARBA" id="ARBA00020902"/>
    </source>
</evidence>
<evidence type="ECO:0000256" key="4">
    <source>
        <dbReference type="ARBA" id="ARBA00022516"/>
    </source>
</evidence>
<dbReference type="EMBL" id="VDCI01000004">
    <property type="protein sequence ID" value="TNJ36655.1"/>
    <property type="molecule type" value="Genomic_DNA"/>
</dbReference>
<evidence type="ECO:0000256" key="7">
    <source>
        <dbReference type="ARBA" id="ARBA00022679"/>
    </source>
</evidence>
<dbReference type="AlphaFoldDB" id="A0A5C4S090"/>
<evidence type="ECO:0000256" key="9">
    <source>
        <dbReference type="ARBA" id="ARBA00048975"/>
    </source>
</evidence>
<keyword evidence="12" id="KW-1185">Reference proteome</keyword>
<dbReference type="GO" id="GO:0009245">
    <property type="term" value="P:lipid A biosynthetic process"/>
    <property type="evidence" value="ECO:0007669"/>
    <property type="project" value="UniProtKB-UniRule"/>
</dbReference>
<dbReference type="NCBIfam" id="TIGR00215">
    <property type="entry name" value="lpxB"/>
    <property type="match status" value="1"/>
</dbReference>
<reference evidence="11 12" key="1">
    <citation type="submission" date="2019-05" db="EMBL/GenBank/DDBJ databases">
        <title>Draft Whole-Genome sequence of the green sulfur bacterium Prosthecochloris vibrioformis DSM 260.</title>
        <authorList>
            <person name="Meyer T.E."/>
            <person name="Kyndt J.A."/>
        </authorList>
    </citation>
    <scope>NUCLEOTIDE SEQUENCE [LARGE SCALE GENOMIC DNA]</scope>
    <source>
        <strain evidence="11 12">DSM 260</strain>
    </source>
</reference>
<dbReference type="Proteomes" id="UP000309544">
    <property type="component" value="Unassembled WGS sequence"/>
</dbReference>
<evidence type="ECO:0000256" key="1">
    <source>
        <dbReference type="ARBA" id="ARBA00002056"/>
    </source>
</evidence>
<name>A0A5C4S090_PROVB</name>
<dbReference type="EC" id="2.4.1.182" evidence="2 10"/>
<keyword evidence="7 11" id="KW-0808">Transferase</keyword>
<evidence type="ECO:0000313" key="11">
    <source>
        <dbReference type="EMBL" id="TNJ36655.1"/>
    </source>
</evidence>
<evidence type="ECO:0000256" key="10">
    <source>
        <dbReference type="NCBIfam" id="TIGR00215"/>
    </source>
</evidence>
<dbReference type="RefSeq" id="WP_139626575.1">
    <property type="nucleotide sequence ID" value="NZ_VDCI01000004.1"/>
</dbReference>
<dbReference type="GO" id="GO:0016020">
    <property type="term" value="C:membrane"/>
    <property type="evidence" value="ECO:0007669"/>
    <property type="project" value="GOC"/>
</dbReference>
<dbReference type="Pfam" id="PF02684">
    <property type="entry name" value="LpxB"/>
    <property type="match status" value="1"/>
</dbReference>
<proteinExistence type="predicted"/>
<comment type="caution">
    <text evidence="11">The sequence shown here is derived from an EMBL/GenBank/DDBJ whole genome shotgun (WGS) entry which is preliminary data.</text>
</comment>
<evidence type="ECO:0000256" key="5">
    <source>
        <dbReference type="ARBA" id="ARBA00022556"/>
    </source>
</evidence>
<evidence type="ECO:0000256" key="2">
    <source>
        <dbReference type="ARBA" id="ARBA00012687"/>
    </source>
</evidence>
<accession>A0A5C4S090</accession>
<dbReference type="GO" id="GO:0008915">
    <property type="term" value="F:lipid-A-disaccharide synthase activity"/>
    <property type="evidence" value="ECO:0007669"/>
    <property type="project" value="UniProtKB-UniRule"/>
</dbReference>
<protein>
    <recommendedName>
        <fullName evidence="3 10">Lipid-A-disaccharide synthase</fullName>
        <ecNumber evidence="2 10">2.4.1.182</ecNumber>
    </recommendedName>
</protein>
<organism evidence="11 12">
    <name type="scientific">Prosthecochloris vibrioformis</name>
    <name type="common">Chlorobium vibrioforme</name>
    <dbReference type="NCBI Taxonomy" id="1098"/>
    <lineage>
        <taxon>Bacteria</taxon>
        <taxon>Pseudomonadati</taxon>
        <taxon>Chlorobiota</taxon>
        <taxon>Chlorobiia</taxon>
        <taxon>Chlorobiales</taxon>
        <taxon>Chlorobiaceae</taxon>
        <taxon>Prosthecochloris</taxon>
    </lineage>
</organism>
<comment type="catalytic activity">
    <reaction evidence="9">
        <text>a lipid X + a UDP-2-N,3-O-bis[(3R)-3-hydroxyacyl]-alpha-D-glucosamine = a lipid A disaccharide + UDP + H(+)</text>
        <dbReference type="Rhea" id="RHEA:67828"/>
        <dbReference type="ChEBI" id="CHEBI:15378"/>
        <dbReference type="ChEBI" id="CHEBI:58223"/>
        <dbReference type="ChEBI" id="CHEBI:137748"/>
        <dbReference type="ChEBI" id="CHEBI:176338"/>
        <dbReference type="ChEBI" id="CHEBI:176343"/>
        <dbReference type="EC" id="2.4.1.182"/>
    </reaction>
</comment>
<comment type="function">
    <text evidence="1">Condensation of UDP-2,3-diacylglucosamine and 2,3-diacylglucosamine-1-phosphate to form lipid A disaccharide, a precursor of lipid A, a phosphorylated glycolipid that anchors the lipopolysaccharide to the outer membrane of the cell.</text>
</comment>
<evidence type="ECO:0000313" key="12">
    <source>
        <dbReference type="Proteomes" id="UP000309544"/>
    </source>
</evidence>
<evidence type="ECO:0000256" key="6">
    <source>
        <dbReference type="ARBA" id="ARBA00022676"/>
    </source>
</evidence>